<gene>
    <name evidence="3" type="ORF">BST37_08225</name>
    <name evidence="2" type="ORF">MNVI_07830</name>
</gene>
<reference evidence="2 5" key="2">
    <citation type="journal article" date="2019" name="Emerg. Microbes Infect.">
        <title>Comprehensive subspecies identification of 175 nontuberculous mycobacteria species based on 7547 genomic profiles.</title>
        <authorList>
            <person name="Matsumoto Y."/>
            <person name="Kinjo T."/>
            <person name="Motooka D."/>
            <person name="Nabeya D."/>
            <person name="Jung N."/>
            <person name="Uechi K."/>
            <person name="Horii T."/>
            <person name="Iida T."/>
            <person name="Fujita J."/>
            <person name="Nakamura S."/>
        </authorList>
    </citation>
    <scope>NUCLEOTIDE SEQUENCE [LARGE SCALE GENOMIC DNA]</scope>
    <source>
        <strain evidence="2 5">JCM 16367</strain>
    </source>
</reference>
<accession>A0A7I7PA80</accession>
<dbReference type="EMBL" id="MVIC01000010">
    <property type="protein sequence ID" value="ORB15886.1"/>
    <property type="molecule type" value="Genomic_DNA"/>
</dbReference>
<evidence type="ECO:0000259" key="1">
    <source>
        <dbReference type="Pfam" id="PF08044"/>
    </source>
</evidence>
<evidence type="ECO:0000313" key="3">
    <source>
        <dbReference type="EMBL" id="ORB15886.1"/>
    </source>
</evidence>
<feature type="domain" description="DUF1707" evidence="1">
    <location>
        <begin position="14"/>
        <end position="65"/>
    </location>
</feature>
<dbReference type="Pfam" id="PF08044">
    <property type="entry name" value="DUF1707"/>
    <property type="match status" value="1"/>
</dbReference>
<dbReference type="KEGG" id="mnv:MNVI_07830"/>
<evidence type="ECO:0000313" key="5">
    <source>
        <dbReference type="Proteomes" id="UP000466894"/>
    </source>
</evidence>
<name>A0A7I7PA80_9MYCO</name>
<organism evidence="2 5">
    <name type="scientific">Mycobacterium noviomagense</name>
    <dbReference type="NCBI Taxonomy" id="459858"/>
    <lineage>
        <taxon>Bacteria</taxon>
        <taxon>Bacillati</taxon>
        <taxon>Actinomycetota</taxon>
        <taxon>Actinomycetes</taxon>
        <taxon>Mycobacteriales</taxon>
        <taxon>Mycobacteriaceae</taxon>
        <taxon>Mycobacterium</taxon>
    </lineage>
</organism>
<dbReference type="PANTHER" id="PTHR40763:SF4">
    <property type="entry name" value="DUF1707 DOMAIN-CONTAINING PROTEIN"/>
    <property type="match status" value="1"/>
</dbReference>
<dbReference type="Proteomes" id="UP000192374">
    <property type="component" value="Unassembled WGS sequence"/>
</dbReference>
<sequence length="196" mass="21460">MSKEAQRDVRDESRAADTDRIQVAQLLTDAAAQGRLQLSEYEDRLTKAYAATTYQELDRLRADLPDASVVPHRGAACKPAPSTLLLAIMGAFERRGRWPVPKKLTTFALWGGGVIDLRYADFTSTEVDIHAYSIMGGQTILLPPEVNVEIRGHGVMGGFEHDVNSEGTPGAPKVTIRGFSLWGGVGIKRKNRKARS</sequence>
<dbReference type="Proteomes" id="UP000466894">
    <property type="component" value="Chromosome"/>
</dbReference>
<dbReference type="AlphaFoldDB" id="A0A7I7PA80"/>
<dbReference type="EMBL" id="AP022583">
    <property type="protein sequence ID" value="BBY05465.1"/>
    <property type="molecule type" value="Genomic_DNA"/>
</dbReference>
<dbReference type="RefSeq" id="WP_083087208.1">
    <property type="nucleotide sequence ID" value="NZ_AP022583.1"/>
</dbReference>
<proteinExistence type="predicted"/>
<evidence type="ECO:0000313" key="4">
    <source>
        <dbReference type="Proteomes" id="UP000192374"/>
    </source>
</evidence>
<protein>
    <recommendedName>
        <fullName evidence="1">DUF1707 domain-containing protein</fullName>
    </recommendedName>
</protein>
<keyword evidence="4" id="KW-1185">Reference proteome</keyword>
<reference evidence="3 4" key="1">
    <citation type="submission" date="2017-02" db="EMBL/GenBank/DDBJ databases">
        <title>The new phylogeny of genus Mycobacterium.</title>
        <authorList>
            <person name="Tortoli E."/>
            <person name="Trovato A."/>
            <person name="Cirillo D.M."/>
        </authorList>
    </citation>
    <scope>NUCLEOTIDE SEQUENCE [LARGE SCALE GENOMIC DNA]</scope>
    <source>
        <strain evidence="3 4">DSM 45145</strain>
    </source>
</reference>
<reference evidence="2" key="3">
    <citation type="submission" date="2020-02" db="EMBL/GenBank/DDBJ databases">
        <authorList>
            <person name="Matsumoto Y."/>
            <person name="Motooka D."/>
            <person name="Nakamura S."/>
        </authorList>
    </citation>
    <scope>NUCLEOTIDE SEQUENCE</scope>
    <source>
        <strain evidence="2">JCM 16367</strain>
    </source>
</reference>
<dbReference type="OrthoDB" id="3625082at2"/>
<evidence type="ECO:0000313" key="2">
    <source>
        <dbReference type="EMBL" id="BBY05465.1"/>
    </source>
</evidence>
<dbReference type="PANTHER" id="PTHR40763">
    <property type="entry name" value="MEMBRANE PROTEIN-RELATED"/>
    <property type="match status" value="1"/>
</dbReference>
<dbReference type="InterPro" id="IPR012551">
    <property type="entry name" value="DUF1707_SHOCT-like"/>
</dbReference>